<evidence type="ECO:0000313" key="8">
    <source>
        <dbReference type="EMBL" id="GAF37403.1"/>
    </source>
</evidence>
<keyword evidence="3" id="KW-0378">Hydrolase</keyword>
<keyword evidence="11" id="KW-1185">Reference proteome</keyword>
<evidence type="ECO:0000256" key="5">
    <source>
        <dbReference type="ARBA" id="ARBA00023049"/>
    </source>
</evidence>
<sequence>MKLNKLGYLVLGTLATTLLGSFGINQPTQSVQAKAKVQATKIVKTKSTNYWVKPKVSNKAYAYTAKLGKKLFKLKTYQKVVFTSQYQRKIKVNGQYHTYRYVKGNQNKLKGWVNSGYLTKAKAAVKTDSPTTTTSNNNPTTTTGSSTTSSSSGTTSTTVKTPVKDPTKSYTPDQGASWSSTNITYAFYPKMSQSERALWYTAISEWNNVNVVHLTETSNYNNANIKITNVASGSTGSDENTVGISYIQRTTSKNPAGFYAMKSATIGILPEQAAKFNFDYTYTQFIAVHEMGHALGLAHSSDVNDVMYPYERDPYTQKITQADINTLQYLYNKQ</sequence>
<proteinExistence type="predicted"/>
<dbReference type="InterPro" id="IPR024079">
    <property type="entry name" value="MetalloPept_cat_dom_sf"/>
</dbReference>
<evidence type="ECO:0000313" key="10">
    <source>
        <dbReference type="Proteomes" id="UP000019488"/>
    </source>
</evidence>
<dbReference type="SMART" id="SM00235">
    <property type="entry name" value="ZnMc"/>
    <property type="match status" value="1"/>
</dbReference>
<dbReference type="PRINTS" id="PR00138">
    <property type="entry name" value="MATRIXIN"/>
</dbReference>
<evidence type="ECO:0000313" key="9">
    <source>
        <dbReference type="EMBL" id="KRM08192.1"/>
    </source>
</evidence>
<reference evidence="8" key="1">
    <citation type="journal article" date="2014" name="Genome Announc.">
        <title>Draft Genome Sequences of Two Lactobacillus Strains, L. farraginis JCM 14108T and L. composti JCM 14202T, Isolated from Compost of Distilled Shochu Residue.</title>
        <authorList>
            <person name="Yuki M."/>
            <person name="Oshima K."/>
            <person name="Suda W."/>
            <person name="Kitahara M."/>
            <person name="Kitamura K."/>
            <person name="Iida T."/>
            <person name="Hattori M."/>
            <person name="Ohkuma M."/>
        </authorList>
    </citation>
    <scope>NUCLEOTIDE SEQUENCE [LARGE SCALE GENOMIC DNA]</scope>
    <source>
        <strain evidence="8">JCM 14108</strain>
    </source>
</reference>
<dbReference type="AlphaFoldDB" id="X0PBP9"/>
<comment type="caution">
    <text evidence="8">The sequence shown here is derived from an EMBL/GenBank/DDBJ whole genome shotgun (WGS) entry which is preliminary data.</text>
</comment>
<evidence type="ECO:0000256" key="3">
    <source>
        <dbReference type="ARBA" id="ARBA00022801"/>
    </source>
</evidence>
<keyword evidence="5" id="KW-0482">Metalloprotease</keyword>
<dbReference type="InterPro" id="IPR001818">
    <property type="entry name" value="Pept_M10_metallopeptidase"/>
</dbReference>
<dbReference type="STRING" id="1423743.FD41_GL000264"/>
<dbReference type="Proteomes" id="UP000019488">
    <property type="component" value="Unassembled WGS sequence"/>
</dbReference>
<name>X0PBP9_9LACO</name>
<dbReference type="InterPro" id="IPR021190">
    <property type="entry name" value="Pept_M10A"/>
</dbReference>
<dbReference type="PANTHER" id="PTHR10201:SF323">
    <property type="entry name" value="MATRIX METALLOPROTEINASE-21"/>
    <property type="match status" value="1"/>
</dbReference>
<dbReference type="Gene3D" id="3.40.390.10">
    <property type="entry name" value="Collagenase (Catalytic Domain)"/>
    <property type="match status" value="1"/>
</dbReference>
<evidence type="ECO:0000256" key="2">
    <source>
        <dbReference type="ARBA" id="ARBA00022723"/>
    </source>
</evidence>
<feature type="region of interest" description="Disordered" evidence="6">
    <location>
        <begin position="124"/>
        <end position="176"/>
    </location>
</feature>
<dbReference type="Pfam" id="PF00413">
    <property type="entry name" value="Peptidase_M10"/>
    <property type="match status" value="1"/>
</dbReference>
<feature type="domain" description="Peptidase metallopeptidase" evidence="7">
    <location>
        <begin position="174"/>
        <end position="333"/>
    </location>
</feature>
<dbReference type="Proteomes" id="UP000051966">
    <property type="component" value="Unassembled WGS sequence"/>
</dbReference>
<keyword evidence="4" id="KW-0862">Zinc</keyword>
<keyword evidence="1" id="KW-0645">Protease</keyword>
<organism evidence="8 10">
    <name type="scientific">Lentilactobacillus farraginis DSM 18382 = JCM 14108</name>
    <dbReference type="NCBI Taxonomy" id="1423743"/>
    <lineage>
        <taxon>Bacteria</taxon>
        <taxon>Bacillati</taxon>
        <taxon>Bacillota</taxon>
        <taxon>Bacilli</taxon>
        <taxon>Lactobacillales</taxon>
        <taxon>Lactobacillaceae</taxon>
        <taxon>Lentilactobacillus</taxon>
    </lineage>
</organism>
<dbReference type="PANTHER" id="PTHR10201">
    <property type="entry name" value="MATRIX METALLOPROTEINASE"/>
    <property type="match status" value="1"/>
</dbReference>
<feature type="compositionally biased region" description="Low complexity" evidence="6">
    <location>
        <begin position="126"/>
        <end position="161"/>
    </location>
</feature>
<evidence type="ECO:0000256" key="6">
    <source>
        <dbReference type="SAM" id="MobiDB-lite"/>
    </source>
</evidence>
<keyword evidence="2" id="KW-0479">Metal-binding</keyword>
<evidence type="ECO:0000256" key="1">
    <source>
        <dbReference type="ARBA" id="ARBA00022670"/>
    </source>
</evidence>
<evidence type="ECO:0000259" key="7">
    <source>
        <dbReference type="SMART" id="SM00235"/>
    </source>
</evidence>
<accession>X0PBP9</accession>
<dbReference type="PATRIC" id="fig|1423743.5.peg.279"/>
<reference evidence="9 11" key="2">
    <citation type="journal article" date="2015" name="Genome Announc.">
        <title>Expanding the biotechnology potential of lactobacilli through comparative genomics of 213 strains and associated genera.</title>
        <authorList>
            <person name="Sun Z."/>
            <person name="Harris H.M."/>
            <person name="McCann A."/>
            <person name="Guo C."/>
            <person name="Argimon S."/>
            <person name="Zhang W."/>
            <person name="Yang X."/>
            <person name="Jeffery I.B."/>
            <person name="Cooney J.C."/>
            <person name="Kagawa T.F."/>
            <person name="Liu W."/>
            <person name="Song Y."/>
            <person name="Salvetti E."/>
            <person name="Wrobel A."/>
            <person name="Rasinkangas P."/>
            <person name="Parkhill J."/>
            <person name="Rea M.C."/>
            <person name="O'Sullivan O."/>
            <person name="Ritari J."/>
            <person name="Douillard F.P."/>
            <person name="Paul Ross R."/>
            <person name="Yang R."/>
            <person name="Briner A.E."/>
            <person name="Felis G.E."/>
            <person name="de Vos W.M."/>
            <person name="Barrangou R."/>
            <person name="Klaenhammer T.R."/>
            <person name="Caufield P.W."/>
            <person name="Cui Y."/>
            <person name="Zhang H."/>
            <person name="O'Toole P.W."/>
        </authorList>
    </citation>
    <scope>NUCLEOTIDE SEQUENCE [LARGE SCALE GENOMIC DNA]</scope>
    <source>
        <strain evidence="9 11">DSM 18382</strain>
    </source>
</reference>
<dbReference type="GO" id="GO:0004222">
    <property type="term" value="F:metalloendopeptidase activity"/>
    <property type="evidence" value="ECO:0007669"/>
    <property type="project" value="InterPro"/>
</dbReference>
<dbReference type="EMBL" id="BAKI01000032">
    <property type="protein sequence ID" value="GAF37403.1"/>
    <property type="molecule type" value="Genomic_DNA"/>
</dbReference>
<dbReference type="SUPFAM" id="SSF55486">
    <property type="entry name" value="Metalloproteases ('zincins'), catalytic domain"/>
    <property type="match status" value="1"/>
</dbReference>
<dbReference type="GO" id="GO:0031012">
    <property type="term" value="C:extracellular matrix"/>
    <property type="evidence" value="ECO:0007669"/>
    <property type="project" value="InterPro"/>
</dbReference>
<dbReference type="GO" id="GO:0006508">
    <property type="term" value="P:proteolysis"/>
    <property type="evidence" value="ECO:0007669"/>
    <property type="project" value="UniProtKB-KW"/>
</dbReference>
<dbReference type="OrthoDB" id="2148705at2"/>
<protein>
    <recommendedName>
        <fullName evidence="7">Peptidase metallopeptidase domain-containing protein</fullName>
    </recommendedName>
</protein>
<dbReference type="eggNOG" id="COG5549">
    <property type="taxonomic scope" value="Bacteria"/>
</dbReference>
<dbReference type="EMBL" id="AZFY01000087">
    <property type="protein sequence ID" value="KRM08192.1"/>
    <property type="molecule type" value="Genomic_DNA"/>
</dbReference>
<evidence type="ECO:0000313" key="11">
    <source>
        <dbReference type="Proteomes" id="UP000051966"/>
    </source>
</evidence>
<gene>
    <name evidence="9" type="ORF">FD41_GL000264</name>
    <name evidence="8" type="ORF">JCM14108_2434</name>
</gene>
<evidence type="ECO:0000256" key="4">
    <source>
        <dbReference type="ARBA" id="ARBA00022833"/>
    </source>
</evidence>
<dbReference type="RefSeq" id="WP_035180642.1">
    <property type="nucleotide sequence ID" value="NZ_AZFY01000087.1"/>
</dbReference>
<dbReference type="InterPro" id="IPR006026">
    <property type="entry name" value="Peptidase_Metallo"/>
</dbReference>
<dbReference type="GO" id="GO:0008270">
    <property type="term" value="F:zinc ion binding"/>
    <property type="evidence" value="ECO:0007669"/>
    <property type="project" value="InterPro"/>
</dbReference>